<dbReference type="EMBL" id="CP011913">
    <property type="protein sequence ID" value="AKN76708.1"/>
    <property type="molecule type" value="Genomic_DNA"/>
</dbReference>
<name>A0ABM5TZY2_CORUL</name>
<dbReference type="Gene3D" id="3.40.190.290">
    <property type="match status" value="1"/>
</dbReference>
<accession>A0ABM5TZY2</accession>
<dbReference type="InterPro" id="IPR005119">
    <property type="entry name" value="LysR_subst-bd"/>
</dbReference>
<keyword evidence="3" id="KW-0238">DNA-binding</keyword>
<feature type="compositionally biased region" description="Basic residues" evidence="6">
    <location>
        <begin position="248"/>
        <end position="264"/>
    </location>
</feature>
<evidence type="ECO:0000256" key="5">
    <source>
        <dbReference type="ARBA" id="ARBA00023163"/>
    </source>
</evidence>
<dbReference type="Pfam" id="PF03466">
    <property type="entry name" value="LysR_substrate"/>
    <property type="match status" value="1"/>
</dbReference>
<protein>
    <submittedName>
        <fullName evidence="8">Transcriptional regulator LysR family</fullName>
    </submittedName>
</protein>
<feature type="domain" description="LysR substrate-binding" evidence="7">
    <location>
        <begin position="61"/>
        <end position="212"/>
    </location>
</feature>
<keyword evidence="4" id="KW-0010">Activator</keyword>
<organism evidence="8 9">
    <name type="scientific">Corynebacterium ulcerans FRC58</name>
    <dbReference type="NCBI Taxonomy" id="1408268"/>
    <lineage>
        <taxon>Bacteria</taxon>
        <taxon>Bacillati</taxon>
        <taxon>Actinomycetota</taxon>
        <taxon>Actinomycetes</taxon>
        <taxon>Mycobacteriales</taxon>
        <taxon>Corynebacteriaceae</taxon>
        <taxon>Corynebacterium</taxon>
    </lineage>
</organism>
<evidence type="ECO:0000256" key="3">
    <source>
        <dbReference type="ARBA" id="ARBA00023125"/>
    </source>
</evidence>
<dbReference type="PANTHER" id="PTHR30346:SF0">
    <property type="entry name" value="HCA OPERON TRANSCRIPTIONAL ACTIVATOR HCAR"/>
    <property type="match status" value="1"/>
</dbReference>
<feature type="region of interest" description="Disordered" evidence="6">
    <location>
        <begin position="209"/>
        <end position="264"/>
    </location>
</feature>
<proteinExistence type="inferred from homology"/>
<evidence type="ECO:0000256" key="6">
    <source>
        <dbReference type="SAM" id="MobiDB-lite"/>
    </source>
</evidence>
<reference evidence="8 9" key="1">
    <citation type="journal article" date="2014" name="Int. J. Syst. Evol. Microbiol.">
        <title>Draft Genome Sequence of Corynebacterium ulcerans FRC58, Isolated from the Bronchitic Aspiration of a Patient in France.</title>
        <authorList>
            <person name="Silva Ado S."/>
            <person name="Barauna R.A."/>
            <person name="de Sa P.C."/>
            <person name="das Gracas D.A."/>
            <person name="Carneiro A.R."/>
            <person name="Thouvenin M."/>
            <person name="Azevedo V."/>
            <person name="Badell E."/>
            <person name="Guiso N."/>
            <person name="da Silva A.L."/>
            <person name="Ramos R.T."/>
        </authorList>
    </citation>
    <scope>NUCLEOTIDE SEQUENCE [LARGE SCALE GENOMIC DNA]</scope>
    <source>
        <strain evidence="8 9">FRC58</strain>
    </source>
</reference>
<keyword evidence="2" id="KW-0805">Transcription regulation</keyword>
<keyword evidence="5" id="KW-0804">Transcription</keyword>
<dbReference type="Proteomes" id="UP000036185">
    <property type="component" value="Chromosome"/>
</dbReference>
<evidence type="ECO:0000313" key="9">
    <source>
        <dbReference type="Proteomes" id="UP000036185"/>
    </source>
</evidence>
<evidence type="ECO:0000256" key="2">
    <source>
        <dbReference type="ARBA" id="ARBA00023015"/>
    </source>
</evidence>
<dbReference type="CDD" id="cd05466">
    <property type="entry name" value="PBP2_LTTR_substrate"/>
    <property type="match status" value="1"/>
</dbReference>
<sequence length="264" mass="29249">MPNFFAAVWGFIAVPDGLRTDSSFTRSTVALFSMMSLSFVIGTEPDKWLHRFDDRTQHGGIHSAASHDPVTQLLEGSVDIALVRLPDSRIDGSADLHVVRLYQESMGIALPKEHTLTLLDKLSDADLEGEICNYRIGEALELDIDELRSALQVVAANVGYAIAPRPLIKAMSGKLIEHRDFTSPTHVGQTSIALAWKKDRDAEDIQDFVGIAKGRKPNSSRQSGEKKLSAREKSLAKQQRREADRKAKGQRPKAGRKTKPRGRR</sequence>
<evidence type="ECO:0000256" key="4">
    <source>
        <dbReference type="ARBA" id="ARBA00023159"/>
    </source>
</evidence>
<gene>
    <name evidence="8" type="primary">lysR</name>
    <name evidence="8" type="ORF">CulFRC58_0854</name>
</gene>
<dbReference type="SUPFAM" id="SSF53850">
    <property type="entry name" value="Periplasmic binding protein-like II"/>
    <property type="match status" value="1"/>
</dbReference>
<keyword evidence="9" id="KW-1185">Reference proteome</keyword>
<evidence type="ECO:0000313" key="8">
    <source>
        <dbReference type="EMBL" id="AKN76708.1"/>
    </source>
</evidence>
<dbReference type="PANTHER" id="PTHR30346">
    <property type="entry name" value="TRANSCRIPTIONAL DUAL REGULATOR HCAR-RELATED"/>
    <property type="match status" value="1"/>
</dbReference>
<evidence type="ECO:0000256" key="1">
    <source>
        <dbReference type="ARBA" id="ARBA00009437"/>
    </source>
</evidence>
<comment type="similarity">
    <text evidence="1">Belongs to the LysR transcriptional regulatory family.</text>
</comment>
<evidence type="ECO:0000259" key="7">
    <source>
        <dbReference type="Pfam" id="PF03466"/>
    </source>
</evidence>
<feature type="compositionally biased region" description="Basic and acidic residues" evidence="6">
    <location>
        <begin position="223"/>
        <end position="247"/>
    </location>
</feature>